<gene>
    <name evidence="1" type="ORF">H4W31_001877</name>
</gene>
<organism evidence="1 2">
    <name type="scientific">Plantactinospora soyae</name>
    <dbReference type="NCBI Taxonomy" id="1544732"/>
    <lineage>
        <taxon>Bacteria</taxon>
        <taxon>Bacillati</taxon>
        <taxon>Actinomycetota</taxon>
        <taxon>Actinomycetes</taxon>
        <taxon>Micromonosporales</taxon>
        <taxon>Micromonosporaceae</taxon>
        <taxon>Plantactinospora</taxon>
    </lineage>
</organism>
<evidence type="ECO:0000313" key="1">
    <source>
        <dbReference type="EMBL" id="MBE1486239.1"/>
    </source>
</evidence>
<dbReference type="AlphaFoldDB" id="A0A927R460"/>
<sequence length="69" mass="7717">MHRLDVDDLDPHLVAHPYVLRQGVDRLAGPVGGSYQSLDPADAVESYDPDWVTDPSPWIPADAERLFFD</sequence>
<protein>
    <submittedName>
        <fullName evidence="1">Uncharacterized protein</fullName>
    </submittedName>
</protein>
<reference evidence="1" key="1">
    <citation type="submission" date="2020-10" db="EMBL/GenBank/DDBJ databases">
        <title>Sequencing the genomes of 1000 actinobacteria strains.</title>
        <authorList>
            <person name="Klenk H.-P."/>
        </authorList>
    </citation>
    <scope>NUCLEOTIDE SEQUENCE</scope>
    <source>
        <strain evidence="1">DSM 46832</strain>
    </source>
</reference>
<dbReference type="EMBL" id="JADBEB010000001">
    <property type="protein sequence ID" value="MBE1486239.1"/>
    <property type="molecule type" value="Genomic_DNA"/>
</dbReference>
<comment type="caution">
    <text evidence="1">The sequence shown here is derived from an EMBL/GenBank/DDBJ whole genome shotgun (WGS) entry which is preliminary data.</text>
</comment>
<evidence type="ECO:0000313" key="2">
    <source>
        <dbReference type="Proteomes" id="UP000649753"/>
    </source>
</evidence>
<accession>A0A927R460</accession>
<name>A0A927R460_9ACTN</name>
<dbReference type="RefSeq" id="WP_192766296.1">
    <property type="nucleotide sequence ID" value="NZ_JADBEB010000001.1"/>
</dbReference>
<proteinExistence type="predicted"/>
<dbReference type="Proteomes" id="UP000649753">
    <property type="component" value="Unassembled WGS sequence"/>
</dbReference>
<keyword evidence="2" id="KW-1185">Reference proteome</keyword>